<evidence type="ECO:0000313" key="5">
    <source>
        <dbReference type="EMBL" id="KAG5172411.1"/>
    </source>
</evidence>
<dbReference type="InterPro" id="IPR036063">
    <property type="entry name" value="Smr_dom_sf"/>
</dbReference>
<feature type="region of interest" description="Disordered" evidence="2">
    <location>
        <begin position="276"/>
        <end position="323"/>
    </location>
</feature>
<dbReference type="AlphaFoldDB" id="A0A8H7Y6U3"/>
<feature type="compositionally biased region" description="Pro residues" evidence="2">
    <location>
        <begin position="230"/>
        <end position="242"/>
    </location>
</feature>
<dbReference type="PANTHER" id="PTHR47417">
    <property type="entry name" value="SMR DOMAIN-CONTAINING PROTEIN YPL199C"/>
    <property type="match status" value="1"/>
</dbReference>
<organism evidence="5">
    <name type="scientific">Psilocybe cubensis</name>
    <name type="common">Psychedelic mushroom</name>
    <name type="synonym">Stropharia cubensis</name>
    <dbReference type="NCBI Taxonomy" id="181762"/>
    <lineage>
        <taxon>Eukaryota</taxon>
        <taxon>Fungi</taxon>
        <taxon>Dikarya</taxon>
        <taxon>Basidiomycota</taxon>
        <taxon>Agaricomycotina</taxon>
        <taxon>Agaricomycetes</taxon>
        <taxon>Agaricomycetidae</taxon>
        <taxon>Agaricales</taxon>
        <taxon>Agaricineae</taxon>
        <taxon>Strophariaceae</taxon>
        <taxon>Psilocybe</taxon>
    </lineage>
</organism>
<feature type="domain" description="Smr" evidence="4">
    <location>
        <begin position="632"/>
        <end position="708"/>
    </location>
</feature>
<evidence type="ECO:0000259" key="4">
    <source>
        <dbReference type="PROSITE" id="PS50828"/>
    </source>
</evidence>
<comment type="caution">
    <text evidence="5">The sequence shown here is derived from an EMBL/GenBank/DDBJ whole genome shotgun (WGS) entry which is preliminary data.</text>
</comment>
<evidence type="ECO:0000256" key="3">
    <source>
        <dbReference type="SAM" id="SignalP"/>
    </source>
</evidence>
<feature type="compositionally biased region" description="Polar residues" evidence="2">
    <location>
        <begin position="289"/>
        <end position="299"/>
    </location>
</feature>
<dbReference type="PROSITE" id="PS50828">
    <property type="entry name" value="SMR"/>
    <property type="match status" value="1"/>
</dbReference>
<dbReference type="Gene3D" id="3.30.1370.110">
    <property type="match status" value="1"/>
</dbReference>
<dbReference type="Pfam" id="PF01713">
    <property type="entry name" value="Smr"/>
    <property type="match status" value="1"/>
</dbReference>
<feature type="signal peptide" evidence="3">
    <location>
        <begin position="1"/>
        <end position="22"/>
    </location>
</feature>
<dbReference type="OrthoDB" id="3231855at2759"/>
<keyword evidence="1" id="KW-0175">Coiled coil</keyword>
<dbReference type="SUPFAM" id="SSF160443">
    <property type="entry name" value="SMR domain-like"/>
    <property type="match status" value="1"/>
</dbReference>
<dbReference type="InterPro" id="IPR053020">
    <property type="entry name" value="Smr_domain_protein"/>
</dbReference>
<evidence type="ECO:0000256" key="1">
    <source>
        <dbReference type="SAM" id="Coils"/>
    </source>
</evidence>
<dbReference type="SMART" id="SM00463">
    <property type="entry name" value="SMR"/>
    <property type="match status" value="1"/>
</dbReference>
<protein>
    <recommendedName>
        <fullName evidence="4">Smr domain-containing protein</fullName>
    </recommendedName>
</protein>
<sequence>MDVALSILAGLGLRIFLVPTNTGPTNKLTTAILGLWEGIVLHQVSGRSTSPNLDHVLAYGLRIVMDLLISKDLQRMVMVLLWSALGSVASEAFVPRASLRAALKKDRERVKERRHRHSRSIPTAVPILSTPLPPRIRAYRAPDPDQSSINPLLPENPPPPFSSSISPLERPPTPPSFFLQEDSILSPSPKPVLLQVQQSTEHFVQEALPVRPRSGLASLLDHSPDSGSPLPVPNHLPTPPDTAIPSDGMNDLSNNDSYLDCHKPRFENQLYTIPELSSPEDNTAHPENGDQTSNVSPRSGDQHQNRNNITQQPLPNGPDPIDMPIPVPNYELRSSPNSVVVDWLTSQSSHVNAESLFPNQFATTSAEVQGALPVLLRHQDPLWHIHTPTASNHIIIQENIDERMDCVGNTKVNLQANYESEVDELLTPGARDKLAMETDNEHDADPLLTPKQARLDELEGQLSPLSLNVRSALGSDHAAAATEPAPNVTEDDFQDELQMPGSLSQNPLLQPPLPPSGPLFRRTTSPPPESPPPPSPSTILSDPSDASILSTRIPTRLYQRADQLRQKAREEESVRAQLEEQRKRAESEGRVMDALALKIKVRELDAEAYKLHEKAARRYFVARNTLTKSNEIDVHGLRPREAFDRVERAIIKANEEKRTTVRVIVGKGKHSIDQRPTLKPAVQREMQRLGIKCEVDARNQGVLIVSLPQPRL</sequence>
<feature type="region of interest" description="Disordered" evidence="2">
    <location>
        <begin position="216"/>
        <end position="261"/>
    </location>
</feature>
<proteinExistence type="predicted"/>
<feature type="chain" id="PRO_5034151143" description="Smr domain-containing protein" evidence="3">
    <location>
        <begin position="23"/>
        <end position="712"/>
    </location>
</feature>
<feature type="coiled-coil region" evidence="1">
    <location>
        <begin position="561"/>
        <end position="588"/>
    </location>
</feature>
<dbReference type="PANTHER" id="PTHR47417:SF1">
    <property type="entry name" value="SMR DOMAIN-CONTAINING PROTEIN YPL199C"/>
    <property type="match status" value="1"/>
</dbReference>
<reference evidence="5" key="1">
    <citation type="submission" date="2021-02" db="EMBL/GenBank/DDBJ databases">
        <title>Psilocybe cubensis genome.</title>
        <authorList>
            <person name="Mckernan K.J."/>
            <person name="Crawford S."/>
            <person name="Trippe A."/>
            <person name="Kane L.T."/>
            <person name="Mclaughlin S."/>
        </authorList>
    </citation>
    <scope>NUCLEOTIDE SEQUENCE [LARGE SCALE GENOMIC DNA]</scope>
    <source>
        <strain evidence="5">MGC-MH-2018</strain>
    </source>
</reference>
<feature type="compositionally biased region" description="Pro residues" evidence="2">
    <location>
        <begin position="525"/>
        <end position="536"/>
    </location>
</feature>
<dbReference type="EMBL" id="JAFIQS010000002">
    <property type="protein sequence ID" value="KAG5172411.1"/>
    <property type="molecule type" value="Genomic_DNA"/>
</dbReference>
<evidence type="ECO:0000256" key="2">
    <source>
        <dbReference type="SAM" id="MobiDB-lite"/>
    </source>
</evidence>
<keyword evidence="3" id="KW-0732">Signal</keyword>
<gene>
    <name evidence="5" type="ORF">JR316_001910</name>
</gene>
<feature type="compositionally biased region" description="Polar residues" evidence="2">
    <location>
        <begin position="305"/>
        <end position="314"/>
    </location>
</feature>
<name>A0A8H7Y6U3_PSICU</name>
<feature type="region of interest" description="Disordered" evidence="2">
    <location>
        <begin position="134"/>
        <end position="184"/>
    </location>
</feature>
<dbReference type="InterPro" id="IPR002625">
    <property type="entry name" value="Smr_dom"/>
</dbReference>
<feature type="region of interest" description="Disordered" evidence="2">
    <location>
        <begin position="497"/>
        <end position="545"/>
    </location>
</feature>
<accession>A0A8H7Y6U3</accession>